<feature type="compositionally biased region" description="Low complexity" evidence="1">
    <location>
        <begin position="210"/>
        <end position="223"/>
    </location>
</feature>
<feature type="region of interest" description="Disordered" evidence="1">
    <location>
        <begin position="145"/>
        <end position="176"/>
    </location>
</feature>
<name>A0A2K3D9U7_CHLRE</name>
<feature type="region of interest" description="Disordered" evidence="1">
    <location>
        <begin position="279"/>
        <end position="588"/>
    </location>
</feature>
<feature type="compositionally biased region" description="Gly residues" evidence="1">
    <location>
        <begin position="150"/>
        <end position="166"/>
    </location>
</feature>
<reference evidence="2 3" key="1">
    <citation type="journal article" date="2007" name="Science">
        <title>The Chlamydomonas genome reveals the evolution of key animal and plant functions.</title>
        <authorList>
            <person name="Merchant S.S."/>
            <person name="Prochnik S.E."/>
            <person name="Vallon O."/>
            <person name="Harris E.H."/>
            <person name="Karpowicz S.J."/>
            <person name="Witman G.B."/>
            <person name="Terry A."/>
            <person name="Salamov A."/>
            <person name="Fritz-Laylin L.K."/>
            <person name="Marechal-Drouard L."/>
            <person name="Marshall W.F."/>
            <person name="Qu L.H."/>
            <person name="Nelson D.R."/>
            <person name="Sanderfoot A.A."/>
            <person name="Spalding M.H."/>
            <person name="Kapitonov V.V."/>
            <person name="Ren Q."/>
            <person name="Ferris P."/>
            <person name="Lindquist E."/>
            <person name="Shapiro H."/>
            <person name="Lucas S.M."/>
            <person name="Grimwood J."/>
            <person name="Schmutz J."/>
            <person name="Cardol P."/>
            <person name="Cerutti H."/>
            <person name="Chanfreau G."/>
            <person name="Chen C.L."/>
            <person name="Cognat V."/>
            <person name="Croft M.T."/>
            <person name="Dent R."/>
            <person name="Dutcher S."/>
            <person name="Fernandez E."/>
            <person name="Fukuzawa H."/>
            <person name="Gonzalez-Ballester D."/>
            <person name="Gonzalez-Halphen D."/>
            <person name="Hallmann A."/>
            <person name="Hanikenne M."/>
            <person name="Hippler M."/>
            <person name="Inwood W."/>
            <person name="Jabbari K."/>
            <person name="Kalanon M."/>
            <person name="Kuras R."/>
            <person name="Lefebvre P.A."/>
            <person name="Lemaire S.D."/>
            <person name="Lobanov A.V."/>
            <person name="Lohr M."/>
            <person name="Manuell A."/>
            <person name="Meier I."/>
            <person name="Mets L."/>
            <person name="Mittag M."/>
            <person name="Mittelmeier T."/>
            <person name="Moroney J.V."/>
            <person name="Moseley J."/>
            <person name="Napoli C."/>
            <person name="Nedelcu A.M."/>
            <person name="Niyogi K."/>
            <person name="Novoselov S.V."/>
            <person name="Paulsen I.T."/>
            <person name="Pazour G."/>
            <person name="Purton S."/>
            <person name="Ral J.P."/>
            <person name="Riano-Pachon D.M."/>
            <person name="Riekhof W."/>
            <person name="Rymarquis L."/>
            <person name="Schroda M."/>
            <person name="Stern D."/>
            <person name="Umen J."/>
            <person name="Willows R."/>
            <person name="Wilson N."/>
            <person name="Zimmer S.L."/>
            <person name="Allmer J."/>
            <person name="Balk J."/>
            <person name="Bisova K."/>
            <person name="Chen C.J."/>
            <person name="Elias M."/>
            <person name="Gendler K."/>
            <person name="Hauser C."/>
            <person name="Lamb M.R."/>
            <person name="Ledford H."/>
            <person name="Long J.C."/>
            <person name="Minagawa J."/>
            <person name="Page M.D."/>
            <person name="Pan J."/>
            <person name="Pootakham W."/>
            <person name="Roje S."/>
            <person name="Rose A."/>
            <person name="Stahlberg E."/>
            <person name="Terauchi A.M."/>
            <person name="Yang P."/>
            <person name="Ball S."/>
            <person name="Bowler C."/>
            <person name="Dieckmann C.L."/>
            <person name="Gladyshev V.N."/>
            <person name="Green P."/>
            <person name="Jorgensen R."/>
            <person name="Mayfield S."/>
            <person name="Mueller-Roeber B."/>
            <person name="Rajamani S."/>
            <person name="Sayre R.T."/>
            <person name="Brokstein P."/>
            <person name="Dubchak I."/>
            <person name="Goodstein D."/>
            <person name="Hornick L."/>
            <person name="Huang Y.W."/>
            <person name="Jhaveri J."/>
            <person name="Luo Y."/>
            <person name="Martinez D."/>
            <person name="Ngau W.C."/>
            <person name="Otillar B."/>
            <person name="Poliakov A."/>
            <person name="Porter A."/>
            <person name="Szajkowski L."/>
            <person name="Werner G."/>
            <person name="Zhou K."/>
            <person name="Grigoriev I.V."/>
            <person name="Rokhsar D.S."/>
            <person name="Grossman A.R."/>
        </authorList>
    </citation>
    <scope>NUCLEOTIDE SEQUENCE [LARGE SCALE GENOMIC DNA]</scope>
    <source>
        <strain evidence="3">CC-503</strain>
    </source>
</reference>
<dbReference type="Proteomes" id="UP000006906">
    <property type="component" value="Chromosome 10"/>
</dbReference>
<dbReference type="KEGG" id="cre:CHLRE_10g430650v5"/>
<feature type="region of interest" description="Disordered" evidence="1">
    <location>
        <begin position="190"/>
        <end position="261"/>
    </location>
</feature>
<feature type="compositionally biased region" description="Low complexity" evidence="1">
    <location>
        <begin position="548"/>
        <end position="569"/>
    </location>
</feature>
<keyword evidence="3" id="KW-1185">Reference proteome</keyword>
<evidence type="ECO:0000256" key="1">
    <source>
        <dbReference type="SAM" id="MobiDB-lite"/>
    </source>
</evidence>
<feature type="compositionally biased region" description="Gly residues" evidence="1">
    <location>
        <begin position="348"/>
        <end position="388"/>
    </location>
</feature>
<dbReference type="ExpressionAtlas" id="A0A2K3D9U7">
    <property type="expression patterns" value="baseline and differential"/>
</dbReference>
<evidence type="ECO:0000313" key="3">
    <source>
        <dbReference type="Proteomes" id="UP000006906"/>
    </source>
</evidence>
<feature type="compositionally biased region" description="Polar residues" evidence="1">
    <location>
        <begin position="9"/>
        <end position="21"/>
    </location>
</feature>
<dbReference type="RefSeq" id="XP_042920036.1">
    <property type="nucleotide sequence ID" value="XM_043066639.1"/>
</dbReference>
<accession>A0A2K3D9U7</accession>
<feature type="compositionally biased region" description="Polar residues" evidence="1">
    <location>
        <begin position="415"/>
        <end position="428"/>
    </location>
</feature>
<sequence>MVRAELAEQSRQSGPESTSYAPPSRGLDRKLSRQGSRNQMGSSQTFGGSTLGRRGEQMDQGGGRDTMSRGGPAPRQPGHHAGSGLPAYGTRPPSRPASSAVGPLTSPRGHNPNNSYRDAAMIAAQHGLGAYGPSAVAAAASRSLTSRSGAGAGGGLNSSHGLGGLPGSLPRQAQHSGHMGHYYAHHQYGQFGGSGAAERLPSRSGPPPSRGGVPPSRSGVPPSRSGPPPPSSPGAYHRTTDAPHGEGPWRGSQDPVLQEGGQPVVLVHPLAMATGPRGVAPAGWGAAAGPSPYEVDGRPGTRGGGPQYDIEGRPTTRGGQRPPSRAQLGLGSGVPPKPPPGGLIPPLGGAGWAGMFAGGGGATGASAGSPGGGSGPGGGAAGCGGGGDLSSSLRRSMLPLPPSLGPNANGAGSLGSKSHGTGVLSSMGPTHGHLSGSGTLTSTGRMVSKLTSIAEAPSSPSMPSPKTPGSRIDSAGGGAGGGGGSFDRKSSRERDLMLSSIPDGAAMDAFLDGISEEGADGIQDSDIDSCLANMDQDSGGNRGKLGSRRSNAGSNASGSNSRQHSSQGGASRGGGAGGALESPTSGRH</sequence>
<proteinExistence type="predicted"/>
<feature type="compositionally biased region" description="Polar residues" evidence="1">
    <location>
        <begin position="33"/>
        <end position="48"/>
    </location>
</feature>
<dbReference type="OrthoDB" id="547652at2759"/>
<feature type="compositionally biased region" description="Low complexity" evidence="1">
    <location>
        <begin position="389"/>
        <end position="398"/>
    </location>
</feature>
<feature type="compositionally biased region" description="Gly residues" evidence="1">
    <location>
        <begin position="475"/>
        <end position="485"/>
    </location>
</feature>
<dbReference type="EMBL" id="CM008971">
    <property type="protein sequence ID" value="PNW77305.1"/>
    <property type="molecule type" value="Genomic_DNA"/>
</dbReference>
<feature type="compositionally biased region" description="Polar residues" evidence="1">
    <location>
        <begin position="436"/>
        <end position="451"/>
    </location>
</feature>
<feature type="compositionally biased region" description="Basic and acidic residues" evidence="1">
    <location>
        <begin position="486"/>
        <end position="496"/>
    </location>
</feature>
<dbReference type="InParanoid" id="A0A2K3D9U7"/>
<evidence type="ECO:0000313" key="2">
    <source>
        <dbReference type="EMBL" id="PNW77305.1"/>
    </source>
</evidence>
<dbReference type="GeneID" id="5728088"/>
<feature type="compositionally biased region" description="Low complexity" evidence="1">
    <location>
        <begin position="279"/>
        <end position="292"/>
    </location>
</feature>
<dbReference type="AlphaFoldDB" id="A0A2K3D9U7"/>
<feature type="region of interest" description="Disordered" evidence="1">
    <location>
        <begin position="1"/>
        <end position="115"/>
    </location>
</feature>
<feature type="compositionally biased region" description="Acidic residues" evidence="1">
    <location>
        <begin position="514"/>
        <end position="527"/>
    </location>
</feature>
<gene>
    <name evidence="2" type="ORF">CHLRE_10g430650v5</name>
</gene>
<organism evidence="2 3">
    <name type="scientific">Chlamydomonas reinhardtii</name>
    <name type="common">Chlamydomonas smithii</name>
    <dbReference type="NCBI Taxonomy" id="3055"/>
    <lineage>
        <taxon>Eukaryota</taxon>
        <taxon>Viridiplantae</taxon>
        <taxon>Chlorophyta</taxon>
        <taxon>core chlorophytes</taxon>
        <taxon>Chlorophyceae</taxon>
        <taxon>CS clade</taxon>
        <taxon>Chlamydomonadales</taxon>
        <taxon>Chlamydomonadaceae</taxon>
        <taxon>Chlamydomonas</taxon>
    </lineage>
</organism>
<protein>
    <submittedName>
        <fullName evidence="2">Uncharacterized protein</fullName>
    </submittedName>
</protein>
<dbReference type="Gramene" id="PNW77305">
    <property type="protein sequence ID" value="PNW77305"/>
    <property type="gene ID" value="CHLRE_10g430650v5"/>
</dbReference>